<organism evidence="1 2">
    <name type="scientific">Kitasatospora cystarginea</name>
    <dbReference type="NCBI Taxonomy" id="58350"/>
    <lineage>
        <taxon>Bacteria</taxon>
        <taxon>Bacillati</taxon>
        <taxon>Actinomycetota</taxon>
        <taxon>Actinomycetes</taxon>
        <taxon>Kitasatosporales</taxon>
        <taxon>Streptomycetaceae</taxon>
        <taxon>Kitasatospora</taxon>
    </lineage>
</organism>
<gene>
    <name evidence="1" type="ORF">GCM10010430_74690</name>
</gene>
<dbReference type="Proteomes" id="UP001500305">
    <property type="component" value="Unassembled WGS sequence"/>
</dbReference>
<name>A0ABN3EZS3_9ACTN</name>
<reference evidence="1 2" key="1">
    <citation type="journal article" date="2019" name="Int. J. Syst. Evol. Microbiol.">
        <title>The Global Catalogue of Microorganisms (GCM) 10K type strain sequencing project: providing services to taxonomists for standard genome sequencing and annotation.</title>
        <authorList>
            <consortium name="The Broad Institute Genomics Platform"/>
            <consortium name="The Broad Institute Genome Sequencing Center for Infectious Disease"/>
            <person name="Wu L."/>
            <person name="Ma J."/>
        </authorList>
    </citation>
    <scope>NUCLEOTIDE SEQUENCE [LARGE SCALE GENOMIC DNA]</scope>
    <source>
        <strain evidence="1 2">JCM 7356</strain>
    </source>
</reference>
<protein>
    <submittedName>
        <fullName evidence="1">Uncharacterized protein</fullName>
    </submittedName>
</protein>
<comment type="caution">
    <text evidence="1">The sequence shown here is derived from an EMBL/GenBank/DDBJ whole genome shotgun (WGS) entry which is preliminary data.</text>
</comment>
<dbReference type="EMBL" id="BAAATR010000059">
    <property type="protein sequence ID" value="GAA2277826.1"/>
    <property type="molecule type" value="Genomic_DNA"/>
</dbReference>
<proteinExistence type="predicted"/>
<sequence>MTTSDAYAGVPVSDVLPDPWVVVRGTDRSSLGTGFGTGEELPGVLARLLGPDLTVKEAVRALCDLEPVRHGFRLYEATAPAALCVAAVLARRTQQRPGAAGMVYAQLLGWLASVARDFDTACTEAGQRYYDKDFLEGCPVIAAVHALKPLLCPVPRRSRCRRRRDGAVRRPGVR</sequence>
<evidence type="ECO:0000313" key="1">
    <source>
        <dbReference type="EMBL" id="GAA2277826.1"/>
    </source>
</evidence>
<evidence type="ECO:0000313" key="2">
    <source>
        <dbReference type="Proteomes" id="UP001500305"/>
    </source>
</evidence>
<keyword evidence="2" id="KW-1185">Reference proteome</keyword>
<dbReference type="RefSeq" id="WP_344641019.1">
    <property type="nucleotide sequence ID" value="NZ_BAAATR010000059.1"/>
</dbReference>
<accession>A0ABN3EZS3</accession>